<keyword evidence="2" id="KW-0547">Nucleotide-binding</keyword>
<dbReference type="Pfam" id="PF01637">
    <property type="entry name" value="ATPase_2"/>
    <property type="match status" value="1"/>
</dbReference>
<evidence type="ECO:0000259" key="1">
    <source>
        <dbReference type="Pfam" id="PF01637"/>
    </source>
</evidence>
<proteinExistence type="predicted"/>
<dbReference type="EMBL" id="QRIN01000074">
    <property type="protein sequence ID" value="RHG63230.1"/>
    <property type="molecule type" value="Genomic_DNA"/>
</dbReference>
<dbReference type="Proteomes" id="UP000286501">
    <property type="component" value="Unassembled WGS sequence"/>
</dbReference>
<dbReference type="AlphaFoldDB" id="A0A3E5DVN4"/>
<evidence type="ECO:0000313" key="4">
    <source>
        <dbReference type="Proteomes" id="UP000283872"/>
    </source>
</evidence>
<gene>
    <name evidence="3" type="ORF">DW250_13525</name>
    <name evidence="2" type="ORF">DWY11_03365</name>
</gene>
<protein>
    <submittedName>
        <fullName evidence="2">ATP-binding protein</fullName>
    </submittedName>
</protein>
<dbReference type="SUPFAM" id="SSF52540">
    <property type="entry name" value="P-loop containing nucleoside triphosphate hydrolases"/>
    <property type="match status" value="1"/>
</dbReference>
<evidence type="ECO:0000313" key="2">
    <source>
        <dbReference type="EMBL" id="RGS18095.1"/>
    </source>
</evidence>
<name>A0A3E5DVN4_9BACT</name>
<organism evidence="2 4">
    <name type="scientific">Segatella copri</name>
    <dbReference type="NCBI Taxonomy" id="165179"/>
    <lineage>
        <taxon>Bacteria</taxon>
        <taxon>Pseudomonadati</taxon>
        <taxon>Bacteroidota</taxon>
        <taxon>Bacteroidia</taxon>
        <taxon>Bacteroidales</taxon>
        <taxon>Prevotellaceae</taxon>
        <taxon>Segatella</taxon>
    </lineage>
</organism>
<keyword evidence="2" id="KW-0067">ATP-binding</keyword>
<evidence type="ECO:0000313" key="5">
    <source>
        <dbReference type="Proteomes" id="UP000286501"/>
    </source>
</evidence>
<comment type="caution">
    <text evidence="2">The sequence shown here is derived from an EMBL/GenBank/DDBJ whole genome shotgun (WGS) entry which is preliminary data.</text>
</comment>
<dbReference type="Gene3D" id="3.40.50.300">
    <property type="entry name" value="P-loop containing nucleotide triphosphate hydrolases"/>
    <property type="match status" value="1"/>
</dbReference>
<reference evidence="4 5" key="1">
    <citation type="submission" date="2018-08" db="EMBL/GenBank/DDBJ databases">
        <title>A genome reference for cultivated species of the human gut microbiota.</title>
        <authorList>
            <person name="Zou Y."/>
            <person name="Xue W."/>
            <person name="Luo G."/>
        </authorList>
    </citation>
    <scope>NUCLEOTIDE SEQUENCE [LARGE SCALE GENOMIC DNA]</scope>
    <source>
        <strain evidence="2 4">AF24-12</strain>
        <strain evidence="3 5">AM22-1</strain>
    </source>
</reference>
<dbReference type="InterPro" id="IPR027417">
    <property type="entry name" value="P-loop_NTPase"/>
</dbReference>
<feature type="domain" description="ATPase" evidence="1">
    <location>
        <begin position="9"/>
        <end position="218"/>
    </location>
</feature>
<sequence>MIMCEIIGRKKEIAELKRCYESGRAEFVAVYGRRRVGKTFLIDEVFHDDMVFHHTGLSPYDRRRKVTLKDQLQNFYFSLLRHGMEDIAQPKSWMEAFFLLERFLETCDNGSRQVVFIDELPWMDTARSGFLTALEAFWNGWGNMRHNLLLVVCGSATSWMLDNLINNKGGLYGRLTGEIKLSPFSLKECEEFYQSRGIRMSRYNITQAYMIMGGIPFYMNFFNPSYSLAQNIDALFFVRNAKLGDEFDRLFNSVFDHAEDCMKIIRFLGTRHAGFTRKEIAEHIGMNPNGDFTKMLKALMGSDFVVKYTPFGFSQREEYYKLIDSFCWFWLHFKEKKAVNQTDYWQQHLKESDVASWRGIAFEEVCLQHISQIKYALHIGAVSSQESSLIVKGSEEADGMQIDLLIDRADDAVNVCEMKFYKAPYAVTKGYAQVLNSRLQALEEKNPTKTFLLTYVGNSELVSNEYSDIFRASVTLDDLFI</sequence>
<dbReference type="PANTHER" id="PTHR34704">
    <property type="entry name" value="ATPASE"/>
    <property type="match status" value="1"/>
</dbReference>
<dbReference type="Proteomes" id="UP000283872">
    <property type="component" value="Unassembled WGS sequence"/>
</dbReference>
<evidence type="ECO:0000313" key="3">
    <source>
        <dbReference type="EMBL" id="RHG63230.1"/>
    </source>
</evidence>
<dbReference type="PANTHER" id="PTHR34704:SF1">
    <property type="entry name" value="ATPASE"/>
    <property type="match status" value="1"/>
</dbReference>
<dbReference type="GO" id="GO:0005524">
    <property type="term" value="F:ATP binding"/>
    <property type="evidence" value="ECO:0007669"/>
    <property type="project" value="UniProtKB-KW"/>
</dbReference>
<dbReference type="EMBL" id="QRVA01000005">
    <property type="protein sequence ID" value="RGS18095.1"/>
    <property type="molecule type" value="Genomic_DNA"/>
</dbReference>
<dbReference type="InterPro" id="IPR011579">
    <property type="entry name" value="ATPase_dom"/>
</dbReference>
<accession>A0A3E5DVN4</accession>